<dbReference type="Pfam" id="PF09411">
    <property type="entry name" value="PagL"/>
    <property type="match status" value="1"/>
</dbReference>
<feature type="signal peptide" evidence="1">
    <location>
        <begin position="1"/>
        <end position="21"/>
    </location>
</feature>
<dbReference type="Proteomes" id="UP000324252">
    <property type="component" value="Unassembled WGS sequence"/>
</dbReference>
<reference evidence="2 3" key="1">
    <citation type="submission" date="2016-11" db="EMBL/GenBank/DDBJ databases">
        <authorList>
            <person name="Varghese N."/>
            <person name="Submissions S."/>
        </authorList>
    </citation>
    <scope>NUCLEOTIDE SEQUENCE [LARGE SCALE GENOMIC DNA]</scope>
    <source>
        <strain evidence="2 3">DSM 29620</strain>
    </source>
</reference>
<keyword evidence="3" id="KW-1185">Reference proteome</keyword>
<organism evidence="2 3">
    <name type="scientific">Lutimaribacter pacificus</name>
    <dbReference type="NCBI Taxonomy" id="391948"/>
    <lineage>
        <taxon>Bacteria</taxon>
        <taxon>Pseudomonadati</taxon>
        <taxon>Pseudomonadota</taxon>
        <taxon>Alphaproteobacteria</taxon>
        <taxon>Rhodobacterales</taxon>
        <taxon>Roseobacteraceae</taxon>
        <taxon>Lutimaribacter</taxon>
    </lineage>
</organism>
<dbReference type="Gene3D" id="2.40.160.20">
    <property type="match status" value="1"/>
</dbReference>
<evidence type="ECO:0000313" key="3">
    <source>
        <dbReference type="Proteomes" id="UP000324252"/>
    </source>
</evidence>
<dbReference type="EMBL" id="FQZZ01000006">
    <property type="protein sequence ID" value="SHK57720.1"/>
    <property type="molecule type" value="Genomic_DNA"/>
</dbReference>
<dbReference type="OrthoDB" id="6199047at2"/>
<evidence type="ECO:0000256" key="1">
    <source>
        <dbReference type="SAM" id="SignalP"/>
    </source>
</evidence>
<dbReference type="InterPro" id="IPR018550">
    <property type="entry name" value="Lipid-A_deacylase-rel"/>
</dbReference>
<proteinExistence type="predicted"/>
<protein>
    <submittedName>
        <fullName evidence="2">Lipid A 3-O-deacylase (PagL)</fullName>
    </submittedName>
</protein>
<feature type="chain" id="PRO_5015064491" evidence="1">
    <location>
        <begin position="22"/>
        <end position="168"/>
    </location>
</feature>
<evidence type="ECO:0000313" key="2">
    <source>
        <dbReference type="EMBL" id="SHK57720.1"/>
    </source>
</evidence>
<sequence length="168" mass="18915">MFAGFLFSSLLFLSTIQAVTAGEIVIGMGADDILDSNRDHANGAFAGLVELHLEPFARVAGFDLAPMATLQFDNHGDYYAGIGFYVFRRLGRARRWMIEASLAGGILRERSTRFDIDDDFRFRSSIGFGFDISPRARMSLTLDHILDESLRNQDPGSETIFIRYTRKY</sequence>
<dbReference type="AlphaFoldDB" id="A0A1H0E0Z3"/>
<accession>A0A1H0E0Z3</accession>
<dbReference type="RefSeq" id="WP_149787176.1">
    <property type="nucleotide sequence ID" value="NZ_FNIO01000002.1"/>
</dbReference>
<keyword evidence="1" id="KW-0732">Signal</keyword>
<name>A0A1H0E0Z3_9RHOB</name>
<gene>
    <name evidence="2" type="ORF">SAMN05444142_106246</name>
</gene>